<keyword evidence="2" id="KW-1185">Reference proteome</keyword>
<evidence type="ECO:0000313" key="2">
    <source>
        <dbReference type="Proteomes" id="UP000050741"/>
    </source>
</evidence>
<evidence type="ECO:0000256" key="1">
    <source>
        <dbReference type="SAM" id="MobiDB-lite"/>
    </source>
</evidence>
<sequence length="270" mass="30253">MLGMDIWHELQVQPIEGLPSGFTLCRSTIGKILSGAGRMELTRASNITFVRPVHEQTTSTRTKATSNKSIAKHLNNEKATLPSGQKKKKHRHPVRTTPNPATNVQPNATVSDDEKQRQEKERALIRQHQRNKLFSNTARLRTIVTHPAAVPAKTPPLVDLTLENNNRDSLKQRQGHGQIQPHDYGPRQGRVTFTWQPEIMPPPTTTRKKARQTTQPTTATNHLHIEPTPGQPVTILRLTTAKHPEKTRIDNLHIANKQNISSTGQGFDNS</sequence>
<dbReference type="Proteomes" id="UP000050741">
    <property type="component" value="Unassembled WGS sequence"/>
</dbReference>
<feature type="compositionally biased region" description="Polar residues" evidence="1">
    <location>
        <begin position="55"/>
        <end position="69"/>
    </location>
</feature>
<organism evidence="2 3">
    <name type="scientific">Globodera pallida</name>
    <name type="common">Potato cyst nematode worm</name>
    <name type="synonym">Heterodera pallida</name>
    <dbReference type="NCBI Taxonomy" id="36090"/>
    <lineage>
        <taxon>Eukaryota</taxon>
        <taxon>Metazoa</taxon>
        <taxon>Ecdysozoa</taxon>
        <taxon>Nematoda</taxon>
        <taxon>Chromadorea</taxon>
        <taxon>Rhabditida</taxon>
        <taxon>Tylenchina</taxon>
        <taxon>Tylenchomorpha</taxon>
        <taxon>Tylenchoidea</taxon>
        <taxon>Heteroderidae</taxon>
        <taxon>Heteroderinae</taxon>
        <taxon>Globodera</taxon>
    </lineage>
</organism>
<feature type="region of interest" description="Disordered" evidence="1">
    <location>
        <begin position="53"/>
        <end position="120"/>
    </location>
</feature>
<accession>A0A183C1N1</accession>
<feature type="compositionally biased region" description="Polar residues" evidence="1">
    <location>
        <begin position="96"/>
        <end position="110"/>
    </location>
</feature>
<evidence type="ECO:0000313" key="3">
    <source>
        <dbReference type="WBParaSite" id="GPLIN_000677500"/>
    </source>
</evidence>
<proteinExistence type="predicted"/>
<reference evidence="2" key="1">
    <citation type="submission" date="2013-12" db="EMBL/GenBank/DDBJ databases">
        <authorList>
            <person name="Aslett M."/>
        </authorList>
    </citation>
    <scope>NUCLEOTIDE SEQUENCE [LARGE SCALE GENOMIC DNA]</scope>
    <source>
        <strain evidence="2">Lindley</strain>
    </source>
</reference>
<protein>
    <submittedName>
        <fullName evidence="3">Transposase</fullName>
    </submittedName>
</protein>
<reference evidence="3" key="3">
    <citation type="submission" date="2016-06" db="UniProtKB">
        <authorList>
            <consortium name="WormBaseParasite"/>
        </authorList>
    </citation>
    <scope>IDENTIFICATION</scope>
</reference>
<dbReference type="AlphaFoldDB" id="A0A183C1N1"/>
<name>A0A183C1N1_GLOPA</name>
<feature type="region of interest" description="Disordered" evidence="1">
    <location>
        <begin position="196"/>
        <end position="230"/>
    </location>
</feature>
<dbReference type="WBParaSite" id="GPLIN_000677500">
    <property type="protein sequence ID" value="GPLIN_000677500"/>
    <property type="gene ID" value="GPLIN_000677500"/>
</dbReference>
<feature type="compositionally biased region" description="Basic residues" evidence="1">
    <location>
        <begin position="85"/>
        <end position="94"/>
    </location>
</feature>
<reference evidence="2" key="2">
    <citation type="submission" date="2014-05" db="EMBL/GenBank/DDBJ databases">
        <title>The genome and life-stage specific transcriptomes of Globodera pallida elucidate key aspects of plant parasitism by a cyst nematode.</title>
        <authorList>
            <person name="Cotton J.A."/>
            <person name="Lilley C.J."/>
            <person name="Jones L.M."/>
            <person name="Kikuchi T."/>
            <person name="Reid A.J."/>
            <person name="Thorpe P."/>
            <person name="Tsai I.J."/>
            <person name="Beasley H."/>
            <person name="Blok V."/>
            <person name="Cock P.J.A."/>
            <person name="Van den Akker S.E."/>
            <person name="Holroyd N."/>
            <person name="Hunt M."/>
            <person name="Mantelin S."/>
            <person name="Naghra H."/>
            <person name="Pain A."/>
            <person name="Palomares-Rius J.E."/>
            <person name="Zarowiecki M."/>
            <person name="Berriman M."/>
            <person name="Jones J.T."/>
            <person name="Urwin P.E."/>
        </authorList>
    </citation>
    <scope>NUCLEOTIDE SEQUENCE [LARGE SCALE GENOMIC DNA]</scope>
    <source>
        <strain evidence="2">Lindley</strain>
    </source>
</reference>